<proteinExistence type="predicted"/>
<dbReference type="EMBL" id="JAOWLA010000018">
    <property type="protein sequence ID" value="MCV2866384.1"/>
    <property type="molecule type" value="Genomic_DNA"/>
</dbReference>
<reference evidence="1 2" key="1">
    <citation type="submission" date="2022-10" db="EMBL/GenBank/DDBJ databases">
        <title>Defluviimonas sp. nov., isolated from ocean surface water.</title>
        <authorList>
            <person name="He W."/>
            <person name="Wang L."/>
            <person name="Zhang D.-F."/>
        </authorList>
    </citation>
    <scope>NUCLEOTIDE SEQUENCE [LARGE SCALE GENOMIC DNA]</scope>
    <source>
        <strain evidence="1 2">WL0075</strain>
    </source>
</reference>
<evidence type="ECO:0000313" key="2">
    <source>
        <dbReference type="Proteomes" id="UP001652503"/>
    </source>
</evidence>
<comment type="caution">
    <text evidence="1">The sequence shown here is derived from an EMBL/GenBank/DDBJ whole genome shotgun (WGS) entry which is preliminary data.</text>
</comment>
<name>A0ABT2Z5F9_9RHOB</name>
<sequence length="82" mass="8819">MRRLWSRMLKARIAQGRGSVPGVSVDSSPRLLLGGTVITSGGQPIGADLSDEEDDGALRPLPERRVMDLTAHRTLALREALA</sequence>
<protein>
    <submittedName>
        <fullName evidence="1">Uncharacterized protein</fullName>
    </submittedName>
</protein>
<organism evidence="1 2">
    <name type="scientific">Albidovulum sediminicola</name>
    <dbReference type="NCBI Taxonomy" id="2984331"/>
    <lineage>
        <taxon>Bacteria</taxon>
        <taxon>Pseudomonadati</taxon>
        <taxon>Pseudomonadota</taxon>
        <taxon>Alphaproteobacteria</taxon>
        <taxon>Rhodobacterales</taxon>
        <taxon>Paracoccaceae</taxon>
        <taxon>Albidovulum</taxon>
    </lineage>
</organism>
<gene>
    <name evidence="1" type="ORF">OE647_16835</name>
</gene>
<accession>A0ABT2Z5F9</accession>
<evidence type="ECO:0000313" key="1">
    <source>
        <dbReference type="EMBL" id="MCV2866384.1"/>
    </source>
</evidence>
<dbReference type="Proteomes" id="UP001652503">
    <property type="component" value="Unassembled WGS sequence"/>
</dbReference>
<keyword evidence="2" id="KW-1185">Reference proteome</keyword>